<keyword evidence="2" id="KW-0472">Membrane</keyword>
<gene>
    <name evidence="3" type="ORF">AAF712_011798</name>
</gene>
<comment type="caution">
    <text evidence="3">The sequence shown here is derived from an EMBL/GenBank/DDBJ whole genome shotgun (WGS) entry which is preliminary data.</text>
</comment>
<keyword evidence="4" id="KW-1185">Reference proteome</keyword>
<keyword evidence="2" id="KW-1133">Transmembrane helix</keyword>
<evidence type="ECO:0000313" key="3">
    <source>
        <dbReference type="EMBL" id="KAL0061397.1"/>
    </source>
</evidence>
<dbReference type="EMBL" id="JBBXMP010000137">
    <property type="protein sequence ID" value="KAL0061397.1"/>
    <property type="molecule type" value="Genomic_DNA"/>
</dbReference>
<evidence type="ECO:0000256" key="1">
    <source>
        <dbReference type="SAM" id="MobiDB-lite"/>
    </source>
</evidence>
<feature type="compositionally biased region" description="Polar residues" evidence="1">
    <location>
        <begin position="154"/>
        <end position="164"/>
    </location>
</feature>
<name>A0ABR2ZIB8_9AGAR</name>
<feature type="region of interest" description="Disordered" evidence="1">
    <location>
        <begin position="154"/>
        <end position="180"/>
    </location>
</feature>
<accession>A0ABR2ZIB8</accession>
<evidence type="ECO:0000313" key="4">
    <source>
        <dbReference type="Proteomes" id="UP001437256"/>
    </source>
</evidence>
<proteinExistence type="predicted"/>
<protein>
    <submittedName>
        <fullName evidence="3">Uncharacterized protein</fullName>
    </submittedName>
</protein>
<keyword evidence="2" id="KW-0812">Transmembrane</keyword>
<organism evidence="3 4">
    <name type="scientific">Marasmius tenuissimus</name>
    <dbReference type="NCBI Taxonomy" id="585030"/>
    <lineage>
        <taxon>Eukaryota</taxon>
        <taxon>Fungi</taxon>
        <taxon>Dikarya</taxon>
        <taxon>Basidiomycota</taxon>
        <taxon>Agaricomycotina</taxon>
        <taxon>Agaricomycetes</taxon>
        <taxon>Agaricomycetidae</taxon>
        <taxon>Agaricales</taxon>
        <taxon>Marasmiineae</taxon>
        <taxon>Marasmiaceae</taxon>
        <taxon>Marasmius</taxon>
    </lineage>
</organism>
<reference evidence="3 4" key="1">
    <citation type="submission" date="2024-05" db="EMBL/GenBank/DDBJ databases">
        <title>A draft genome resource for the thread blight pathogen Marasmius tenuissimus strain MS-2.</title>
        <authorList>
            <person name="Yulfo-Soto G.E."/>
            <person name="Baruah I.K."/>
            <person name="Amoako-Attah I."/>
            <person name="Bukari Y."/>
            <person name="Meinhardt L.W."/>
            <person name="Bailey B.A."/>
            <person name="Cohen S.P."/>
        </authorList>
    </citation>
    <scope>NUCLEOTIDE SEQUENCE [LARGE SCALE GENOMIC DNA]</scope>
    <source>
        <strain evidence="3 4">MS-2</strain>
    </source>
</reference>
<feature type="compositionally biased region" description="Low complexity" evidence="1">
    <location>
        <begin position="31"/>
        <end position="44"/>
    </location>
</feature>
<dbReference type="Proteomes" id="UP001437256">
    <property type="component" value="Unassembled WGS sequence"/>
</dbReference>
<evidence type="ECO:0000256" key="2">
    <source>
        <dbReference type="SAM" id="Phobius"/>
    </source>
</evidence>
<feature type="transmembrane region" description="Helical" evidence="2">
    <location>
        <begin position="66"/>
        <end position="88"/>
    </location>
</feature>
<sequence>MSLNDPQYRLWFDYIEYTPTNSATDAAPELNASSNVPPASSVAPDGATATNKPRSSVDNKRISTGLAVGVSVTAATLTVLIVIGLWWLRRRKRMKQALEEPASSFTYLSGPNTMAPMVQRGFRHSQVQPYPLTMSPTGGSGRTRMQYIPYQYSSATSASGTDQEQPQDIESELPPYRKIA</sequence>
<feature type="region of interest" description="Disordered" evidence="1">
    <location>
        <begin position="25"/>
        <end position="58"/>
    </location>
</feature>